<dbReference type="OrthoDB" id="308003at2"/>
<dbReference type="EMBL" id="CVLB01000003">
    <property type="protein sequence ID" value="CRF35356.1"/>
    <property type="molecule type" value="Genomic_DNA"/>
</dbReference>
<name>A0A0G4KA54_9SPIR</name>
<dbReference type="Proteomes" id="UP000043763">
    <property type="component" value="Unassembled WGS sequence"/>
</dbReference>
<dbReference type="InterPro" id="IPR007630">
    <property type="entry name" value="RNA_pol_sigma70_r4"/>
</dbReference>
<gene>
    <name evidence="2" type="ORF">BRSU_2600</name>
</gene>
<dbReference type="AlphaFoldDB" id="A0A0G4KA54"/>
<dbReference type="Pfam" id="PF04545">
    <property type="entry name" value="Sigma70_r4"/>
    <property type="match status" value="1"/>
</dbReference>
<dbReference type="SUPFAM" id="SSF88659">
    <property type="entry name" value="Sigma3 and sigma4 domains of RNA polymerase sigma factors"/>
    <property type="match status" value="1"/>
</dbReference>
<dbReference type="RefSeq" id="WP_048595987.1">
    <property type="nucleotide sequence ID" value="NZ_CVLB01000003.1"/>
</dbReference>
<organism evidence="2 3">
    <name type="scientific">Brachyspira suanatina</name>
    <dbReference type="NCBI Taxonomy" id="381802"/>
    <lineage>
        <taxon>Bacteria</taxon>
        <taxon>Pseudomonadati</taxon>
        <taxon>Spirochaetota</taxon>
        <taxon>Spirochaetia</taxon>
        <taxon>Brachyspirales</taxon>
        <taxon>Brachyspiraceae</taxon>
        <taxon>Brachyspira</taxon>
    </lineage>
</organism>
<dbReference type="GO" id="GO:0003700">
    <property type="term" value="F:DNA-binding transcription factor activity"/>
    <property type="evidence" value="ECO:0007669"/>
    <property type="project" value="InterPro"/>
</dbReference>
<sequence length="130" mass="14872">MGDLTCNTCDKRNSCKQLCKSMENILNNNISTNKVHSDSTFNSYNQRLDNMDNIVYTHGLSDVESRDVKRIIIAILTKDQIELLKLYSEGYTQKEIGEKLNVTQSSISQKLEAIKRELRNSVVQILPYVV</sequence>
<proteinExistence type="predicted"/>
<evidence type="ECO:0000313" key="2">
    <source>
        <dbReference type="EMBL" id="CRF35356.1"/>
    </source>
</evidence>
<evidence type="ECO:0000313" key="3">
    <source>
        <dbReference type="Proteomes" id="UP000043763"/>
    </source>
</evidence>
<dbReference type="Gene3D" id="1.10.10.10">
    <property type="entry name" value="Winged helix-like DNA-binding domain superfamily/Winged helix DNA-binding domain"/>
    <property type="match status" value="1"/>
</dbReference>
<dbReference type="GO" id="GO:0006352">
    <property type="term" value="P:DNA-templated transcription initiation"/>
    <property type="evidence" value="ECO:0007669"/>
    <property type="project" value="InterPro"/>
</dbReference>
<dbReference type="InterPro" id="IPR013324">
    <property type="entry name" value="RNA_pol_sigma_r3/r4-like"/>
</dbReference>
<dbReference type="InterPro" id="IPR036388">
    <property type="entry name" value="WH-like_DNA-bd_sf"/>
</dbReference>
<accession>A0A0G4KA54</accession>
<protein>
    <submittedName>
        <fullName evidence="2">RNA polymerase domain-containing protein</fullName>
    </submittedName>
</protein>
<evidence type="ECO:0000259" key="1">
    <source>
        <dbReference type="Pfam" id="PF04545"/>
    </source>
</evidence>
<reference evidence="3" key="1">
    <citation type="submission" date="2015-04" db="EMBL/GenBank/DDBJ databases">
        <authorList>
            <person name="Mushtaq Mamoona"/>
        </authorList>
    </citation>
    <scope>NUCLEOTIDE SEQUENCE [LARGE SCALE GENOMIC DNA]</scope>
    <source>
        <strain evidence="3">AN4859/03</strain>
    </source>
</reference>
<keyword evidence="3" id="KW-1185">Reference proteome</keyword>
<feature type="domain" description="RNA polymerase sigma-70 region 4" evidence="1">
    <location>
        <begin position="86"/>
        <end position="119"/>
    </location>
</feature>